<reference evidence="4 5" key="1">
    <citation type="submission" date="2020-10" db="EMBL/GenBank/DDBJ databases">
        <title>Mucilaginibacter mali sp. nov., isolated from rhizosphere soil of apple orchard.</title>
        <authorList>
            <person name="Lee J.-S."/>
            <person name="Kim H.S."/>
            <person name="Kim J.-S."/>
        </authorList>
    </citation>
    <scope>NUCLEOTIDE SEQUENCE [LARGE SCALE GENOMIC DNA]</scope>
    <source>
        <strain evidence="4 5">KCTC 23157</strain>
    </source>
</reference>
<keyword evidence="5" id="KW-1185">Reference proteome</keyword>
<feature type="signal peptide" evidence="1">
    <location>
        <begin position="1"/>
        <end position="20"/>
    </location>
</feature>
<evidence type="ECO:0000256" key="1">
    <source>
        <dbReference type="SAM" id="SignalP"/>
    </source>
</evidence>
<dbReference type="PANTHER" id="PTHR34512:SF30">
    <property type="entry name" value="OUTER MEMBRANE PROTEIN ASSEMBLY FACTOR BAMB"/>
    <property type="match status" value="1"/>
</dbReference>
<dbReference type="InterPro" id="IPR004843">
    <property type="entry name" value="Calcineurin-like_PHP"/>
</dbReference>
<dbReference type="Proteomes" id="UP000632774">
    <property type="component" value="Unassembled WGS sequence"/>
</dbReference>
<feature type="domain" description="Pyrrolo-quinoline quinone repeat" evidence="3">
    <location>
        <begin position="423"/>
        <end position="613"/>
    </location>
</feature>
<protein>
    <submittedName>
        <fullName evidence="4">PQQ-binding-like beta-propeller repeat protein</fullName>
    </submittedName>
</protein>
<dbReference type="Gene3D" id="2.130.10.10">
    <property type="entry name" value="YVTN repeat-like/Quinoprotein amine dehydrogenase"/>
    <property type="match status" value="1"/>
</dbReference>
<name>A0ABR9XG50_9SPHI</name>
<evidence type="ECO:0000313" key="4">
    <source>
        <dbReference type="EMBL" id="MBE9666157.1"/>
    </source>
</evidence>
<dbReference type="EMBL" id="JADFFM010000001">
    <property type="protein sequence ID" value="MBE9666157.1"/>
    <property type="molecule type" value="Genomic_DNA"/>
</dbReference>
<dbReference type="InterPro" id="IPR002372">
    <property type="entry name" value="PQQ_rpt_dom"/>
</dbReference>
<evidence type="ECO:0000259" key="2">
    <source>
        <dbReference type="Pfam" id="PF00149"/>
    </source>
</evidence>
<dbReference type="SMART" id="SM00564">
    <property type="entry name" value="PQQ"/>
    <property type="match status" value="6"/>
</dbReference>
<proteinExistence type="predicted"/>
<dbReference type="SUPFAM" id="SSF50998">
    <property type="entry name" value="Quinoprotein alcohol dehydrogenase-like"/>
    <property type="match status" value="2"/>
</dbReference>
<evidence type="ECO:0000259" key="3">
    <source>
        <dbReference type="Pfam" id="PF13360"/>
    </source>
</evidence>
<feature type="chain" id="PRO_5046226692" evidence="1">
    <location>
        <begin position="21"/>
        <end position="615"/>
    </location>
</feature>
<feature type="domain" description="Pyrrolo-quinoline quinone repeat" evidence="3">
    <location>
        <begin position="283"/>
        <end position="369"/>
    </location>
</feature>
<keyword evidence="1" id="KW-0732">Signal</keyword>
<feature type="domain" description="Calcineurin-like phosphoesterase" evidence="2">
    <location>
        <begin position="26"/>
        <end position="200"/>
    </location>
</feature>
<dbReference type="Gene3D" id="3.60.21.10">
    <property type="match status" value="1"/>
</dbReference>
<dbReference type="PANTHER" id="PTHR34512">
    <property type="entry name" value="CELL SURFACE PROTEIN"/>
    <property type="match status" value="1"/>
</dbReference>
<comment type="caution">
    <text evidence="4">The sequence shown here is derived from an EMBL/GenBank/DDBJ whole genome shotgun (WGS) entry which is preliminary data.</text>
</comment>
<dbReference type="Pfam" id="PF13360">
    <property type="entry name" value="PQQ_2"/>
    <property type="match status" value="2"/>
</dbReference>
<dbReference type="Gene3D" id="2.40.10.480">
    <property type="match status" value="2"/>
</dbReference>
<sequence length="615" mass="68528">MYNTCRFLVVFMLFSTALYAQDKSWKFAHISDTHIGNETSVEDLRRTVRDINANPDIQFAVISGDITEFGADEELRTAKNILDSLNKPWYIVPGNHDMNWSENGGNSFKKIFGSETFATKQHGYLFIGINCGPNMRMSPGQVPRENLVWLDSVLKATPKETPIIFVNHYPQDSSLNNWYEIVDRLKTHNIQLVICGHGHNNHHLNFEGIPGIMGRSNLRAKDPVGGYNIVTIAADSVYYNERTPGVATKPVWTKDRLYNHHFKPESKYKRPGYAVNQQFNNVQTLWRIQDDSDIGAGTTIVGDKVIVVNTAGRIKAYALTTGKQVWATKAGGKIYSTPCAADNFIVVACTDDYLYCLDKNTGRINWKAVSGKPIVASPVIKDGRVFCGSSDGHFKCYDLKTGKVNWDFAAVKGFVETRPLLYNGNVYFGSWGNHFYALNQKTGAVLWDWTNGSTNRMFSPASCEPVATGNRLFIVAPDRYMTCIDAITGKQLWRKQDPKIRVRESMGISTDSTLVYAKTMEGDVVGFDTKADSMSVKWQGSKNMGYDISPTLIKEQGGLVFATSNSGAILAFNRADGSLAWVHKISNALVNPLSFVNDHQLVATTMDGVIVCLKY</sequence>
<dbReference type="Pfam" id="PF00149">
    <property type="entry name" value="Metallophos"/>
    <property type="match status" value="1"/>
</dbReference>
<dbReference type="InterPro" id="IPR029052">
    <property type="entry name" value="Metallo-depent_PP-like"/>
</dbReference>
<dbReference type="SUPFAM" id="SSF56300">
    <property type="entry name" value="Metallo-dependent phosphatases"/>
    <property type="match status" value="1"/>
</dbReference>
<dbReference type="InterPro" id="IPR011047">
    <property type="entry name" value="Quinoprotein_ADH-like_sf"/>
</dbReference>
<gene>
    <name evidence="4" type="ORF">IRJ18_07275</name>
</gene>
<evidence type="ECO:0000313" key="5">
    <source>
        <dbReference type="Proteomes" id="UP000632774"/>
    </source>
</evidence>
<dbReference type="InterPro" id="IPR018391">
    <property type="entry name" value="PQQ_b-propeller_rpt"/>
</dbReference>
<accession>A0ABR9XG50</accession>
<organism evidence="4 5">
    <name type="scientific">Mucilaginibacter boryungensis</name>
    <dbReference type="NCBI Taxonomy" id="768480"/>
    <lineage>
        <taxon>Bacteria</taxon>
        <taxon>Pseudomonadati</taxon>
        <taxon>Bacteroidota</taxon>
        <taxon>Sphingobacteriia</taxon>
        <taxon>Sphingobacteriales</taxon>
        <taxon>Sphingobacteriaceae</taxon>
        <taxon>Mucilaginibacter</taxon>
    </lineage>
</organism>
<dbReference type="RefSeq" id="WP_194105532.1">
    <property type="nucleotide sequence ID" value="NZ_JADFFM010000001.1"/>
</dbReference>
<dbReference type="InterPro" id="IPR015943">
    <property type="entry name" value="WD40/YVTN_repeat-like_dom_sf"/>
</dbReference>